<evidence type="ECO:0000313" key="4">
    <source>
        <dbReference type="Proteomes" id="UP000015241"/>
    </source>
</evidence>
<feature type="region of interest" description="Disordered" evidence="1">
    <location>
        <begin position="1"/>
        <end position="96"/>
    </location>
</feature>
<feature type="compositionally biased region" description="Gly residues" evidence="1">
    <location>
        <begin position="339"/>
        <end position="354"/>
    </location>
</feature>
<feature type="domain" description="BTB" evidence="2">
    <location>
        <begin position="142"/>
        <end position="225"/>
    </location>
</feature>
<feature type="compositionally biased region" description="Pro residues" evidence="1">
    <location>
        <begin position="121"/>
        <end position="134"/>
    </location>
</feature>
<feature type="compositionally biased region" description="Acidic residues" evidence="1">
    <location>
        <begin position="74"/>
        <end position="88"/>
    </location>
</feature>
<dbReference type="EMBL" id="KE504131">
    <property type="protein sequence ID" value="EPT03264.1"/>
    <property type="molecule type" value="Genomic_DNA"/>
</dbReference>
<dbReference type="AlphaFoldDB" id="S8EJ04"/>
<dbReference type="Gene3D" id="3.30.710.10">
    <property type="entry name" value="Potassium Channel Kv1.1, Chain A"/>
    <property type="match status" value="1"/>
</dbReference>
<keyword evidence="4" id="KW-1185">Reference proteome</keyword>
<organism evidence="3 4">
    <name type="scientific">Fomitopsis schrenkii</name>
    <name type="common">Brown rot fungus</name>
    <dbReference type="NCBI Taxonomy" id="2126942"/>
    <lineage>
        <taxon>Eukaryota</taxon>
        <taxon>Fungi</taxon>
        <taxon>Dikarya</taxon>
        <taxon>Basidiomycota</taxon>
        <taxon>Agaricomycotina</taxon>
        <taxon>Agaricomycetes</taxon>
        <taxon>Polyporales</taxon>
        <taxon>Fomitopsis</taxon>
    </lineage>
</organism>
<dbReference type="eggNOG" id="ENOG502SREW">
    <property type="taxonomic scope" value="Eukaryota"/>
</dbReference>
<evidence type="ECO:0000256" key="1">
    <source>
        <dbReference type="SAM" id="MobiDB-lite"/>
    </source>
</evidence>
<feature type="region of interest" description="Disordered" evidence="1">
    <location>
        <begin position="320"/>
        <end position="391"/>
    </location>
</feature>
<accession>S8EJ04</accession>
<protein>
    <recommendedName>
        <fullName evidence="2">BTB domain-containing protein</fullName>
    </recommendedName>
</protein>
<dbReference type="InParanoid" id="S8EJ04"/>
<dbReference type="CDD" id="cd18186">
    <property type="entry name" value="BTB_POZ_ZBTB_KLHL-like"/>
    <property type="match status" value="1"/>
</dbReference>
<dbReference type="OrthoDB" id="2367075at2759"/>
<feature type="compositionally biased region" description="Low complexity" evidence="1">
    <location>
        <begin position="320"/>
        <end position="338"/>
    </location>
</feature>
<evidence type="ECO:0000313" key="3">
    <source>
        <dbReference type="EMBL" id="EPT03264.1"/>
    </source>
</evidence>
<dbReference type="SUPFAM" id="SSF54695">
    <property type="entry name" value="POZ domain"/>
    <property type="match status" value="1"/>
</dbReference>
<dbReference type="InterPro" id="IPR011333">
    <property type="entry name" value="SKP1/BTB/POZ_sf"/>
</dbReference>
<gene>
    <name evidence="3" type="ORF">FOMPIDRAFT_1047252</name>
</gene>
<dbReference type="PROSITE" id="PS50097">
    <property type="entry name" value="BTB"/>
    <property type="match status" value="1"/>
</dbReference>
<sequence>MDTPSSRSPSPLTISSWDFSPWSSPPSSASSPPGSPPFFFSQFKHESDLENDPEQGSSTDSALTEEPYQQEPDLVLEEIDEEIDEQGAEEQGGQVEDDDLYEEALRDPTPVPIIIDVQEPPRTPTPPPPPTPPPRHPEFYFSDGTVIFKCKDFLFNIHKYFLARESPLFHDLFQLPHREGAVEGRDDFHPIQMNGHPSPEAGLGGGGKPITDEEFADFLRFLYYGMHEDCGLTLRQWINILSVSTGLDCAKIRKRAIKEIHEHRPRIDPVEKIALAQTYRVYEWFVPSYRAICQRPQPLTLDEGGRLGFTAAILLAQAREAARQEPAPARESTPPARGGARGGRGGGVGGGGPGRTQAAALAPPEPEPHPSTASLWQELEGLTIPDPEESFDAQRVADIIREIFPTAESEGQPETS</sequence>
<proteinExistence type="predicted"/>
<reference evidence="3 4" key="1">
    <citation type="journal article" date="2012" name="Science">
        <title>The Paleozoic origin of enzymatic lignin decomposition reconstructed from 31 fungal genomes.</title>
        <authorList>
            <person name="Floudas D."/>
            <person name="Binder M."/>
            <person name="Riley R."/>
            <person name="Barry K."/>
            <person name="Blanchette R.A."/>
            <person name="Henrissat B."/>
            <person name="Martinez A.T."/>
            <person name="Otillar R."/>
            <person name="Spatafora J.W."/>
            <person name="Yadav J.S."/>
            <person name="Aerts A."/>
            <person name="Benoit I."/>
            <person name="Boyd A."/>
            <person name="Carlson A."/>
            <person name="Copeland A."/>
            <person name="Coutinho P.M."/>
            <person name="de Vries R.P."/>
            <person name="Ferreira P."/>
            <person name="Findley K."/>
            <person name="Foster B."/>
            <person name="Gaskell J."/>
            <person name="Glotzer D."/>
            <person name="Gorecki P."/>
            <person name="Heitman J."/>
            <person name="Hesse C."/>
            <person name="Hori C."/>
            <person name="Igarashi K."/>
            <person name="Jurgens J.A."/>
            <person name="Kallen N."/>
            <person name="Kersten P."/>
            <person name="Kohler A."/>
            <person name="Kuees U."/>
            <person name="Kumar T.K.A."/>
            <person name="Kuo A."/>
            <person name="LaButti K."/>
            <person name="Larrondo L.F."/>
            <person name="Lindquist E."/>
            <person name="Ling A."/>
            <person name="Lombard V."/>
            <person name="Lucas S."/>
            <person name="Lundell T."/>
            <person name="Martin R."/>
            <person name="McLaughlin D.J."/>
            <person name="Morgenstern I."/>
            <person name="Morin E."/>
            <person name="Murat C."/>
            <person name="Nagy L.G."/>
            <person name="Nolan M."/>
            <person name="Ohm R.A."/>
            <person name="Patyshakuliyeva A."/>
            <person name="Rokas A."/>
            <person name="Ruiz-Duenas F.J."/>
            <person name="Sabat G."/>
            <person name="Salamov A."/>
            <person name="Samejima M."/>
            <person name="Schmutz J."/>
            <person name="Slot J.C."/>
            <person name="St John F."/>
            <person name="Stenlid J."/>
            <person name="Sun H."/>
            <person name="Sun S."/>
            <person name="Syed K."/>
            <person name="Tsang A."/>
            <person name="Wiebenga A."/>
            <person name="Young D."/>
            <person name="Pisabarro A."/>
            <person name="Eastwood D.C."/>
            <person name="Martin F."/>
            <person name="Cullen D."/>
            <person name="Grigoriev I.V."/>
            <person name="Hibbett D.S."/>
        </authorList>
    </citation>
    <scope>NUCLEOTIDE SEQUENCE</scope>
    <source>
        <strain evidence="4">FP-58527</strain>
    </source>
</reference>
<evidence type="ECO:0000259" key="2">
    <source>
        <dbReference type="PROSITE" id="PS50097"/>
    </source>
</evidence>
<dbReference type="InterPro" id="IPR000210">
    <property type="entry name" value="BTB/POZ_dom"/>
</dbReference>
<feature type="region of interest" description="Disordered" evidence="1">
    <location>
        <begin position="115"/>
        <end position="135"/>
    </location>
</feature>
<feature type="compositionally biased region" description="Low complexity" evidence="1">
    <location>
        <begin position="1"/>
        <end position="41"/>
    </location>
</feature>
<dbReference type="HOGENOM" id="CLU_660632_0_0_1"/>
<dbReference type="Proteomes" id="UP000015241">
    <property type="component" value="Unassembled WGS sequence"/>
</dbReference>
<name>S8EJ04_FOMSC</name>
<dbReference type="STRING" id="743788.S8EJ04"/>